<dbReference type="RefSeq" id="XP_015657176.1">
    <property type="nucleotide sequence ID" value="XM_015804042.1"/>
</dbReference>
<feature type="compositionally biased region" description="Polar residues" evidence="1">
    <location>
        <begin position="211"/>
        <end position="225"/>
    </location>
</feature>
<proteinExistence type="predicted"/>
<organism evidence="2 3">
    <name type="scientific">Leptomonas pyrrhocoris</name>
    <name type="common">Firebug parasite</name>
    <dbReference type="NCBI Taxonomy" id="157538"/>
    <lineage>
        <taxon>Eukaryota</taxon>
        <taxon>Discoba</taxon>
        <taxon>Euglenozoa</taxon>
        <taxon>Kinetoplastea</taxon>
        <taxon>Metakinetoplastina</taxon>
        <taxon>Trypanosomatida</taxon>
        <taxon>Trypanosomatidae</taxon>
        <taxon>Leishmaniinae</taxon>
        <taxon>Leptomonas</taxon>
    </lineage>
</organism>
<feature type="region of interest" description="Disordered" evidence="1">
    <location>
        <begin position="272"/>
        <end position="314"/>
    </location>
</feature>
<gene>
    <name evidence="2" type="ORF">ABB37_05859</name>
</gene>
<accession>A0A0M9FYU2</accession>
<evidence type="ECO:0000256" key="1">
    <source>
        <dbReference type="SAM" id="MobiDB-lite"/>
    </source>
</evidence>
<name>A0A0M9FYU2_LEPPY</name>
<dbReference type="Proteomes" id="UP000037923">
    <property type="component" value="Unassembled WGS sequence"/>
</dbReference>
<sequence length="345" mass="37634">MNSSRGDDDFSTSQFRSISEVSDLHAHYLRSSSSDVQVLIDTNTSTLYEGERLPSLIASRCSSRGSVVPSLNDNFIAVRDTKVGAHHRSTSSEASSAYVDHCGWTDASIDANTADARHAIQPARGTKRTALGKQPLQPEGVDPRLGTAHGSVRNPFAKPGPVGTLPSRPQRNLADVGRKHSVRVYAPPDPSALPRNAAAQPPPPHERDRSSGATPQQLAEMQAQNGRRKMQLRQPQPQERFMQVHCLQQQQQYQQQQRQQRFDLPAPLSETLSNEAQHSQVPPCANPRTATTNSMNDSAGLSSSLSPSRTKVQGNAVSKKRHFWFCGGAKGDVAPHNRCGSWVSN</sequence>
<dbReference type="EMBL" id="LGTL01000012">
    <property type="protein sequence ID" value="KPA78737.1"/>
    <property type="molecule type" value="Genomic_DNA"/>
</dbReference>
<dbReference type="GeneID" id="26906149"/>
<protein>
    <submittedName>
        <fullName evidence="2">Uncharacterized protein</fullName>
    </submittedName>
</protein>
<keyword evidence="3" id="KW-1185">Reference proteome</keyword>
<evidence type="ECO:0000313" key="3">
    <source>
        <dbReference type="Proteomes" id="UP000037923"/>
    </source>
</evidence>
<evidence type="ECO:0000313" key="2">
    <source>
        <dbReference type="EMBL" id="KPA78737.1"/>
    </source>
</evidence>
<feature type="region of interest" description="Disordered" evidence="1">
    <location>
        <begin position="122"/>
        <end position="237"/>
    </location>
</feature>
<dbReference type="AlphaFoldDB" id="A0A0M9FYU2"/>
<reference evidence="2 3" key="1">
    <citation type="submission" date="2015-07" db="EMBL/GenBank/DDBJ databases">
        <title>High-quality genome of monoxenous trypanosomatid Leptomonas pyrrhocoris.</title>
        <authorList>
            <person name="Flegontov P."/>
            <person name="Butenko A."/>
            <person name="Firsov S."/>
            <person name="Vlcek C."/>
            <person name="Logacheva M.D."/>
            <person name="Field M."/>
            <person name="Filatov D."/>
            <person name="Flegontova O."/>
            <person name="Gerasimov E."/>
            <person name="Jackson A.P."/>
            <person name="Kelly S."/>
            <person name="Opperdoes F."/>
            <person name="O'Reilly A."/>
            <person name="Votypka J."/>
            <person name="Yurchenko V."/>
            <person name="Lukes J."/>
        </authorList>
    </citation>
    <scope>NUCLEOTIDE SEQUENCE [LARGE SCALE GENOMIC DNA]</scope>
    <source>
        <strain evidence="2">H10</strain>
    </source>
</reference>
<feature type="compositionally biased region" description="Low complexity" evidence="1">
    <location>
        <begin position="294"/>
        <end position="308"/>
    </location>
</feature>
<dbReference type="VEuPathDB" id="TriTrypDB:LpyrH10_12_0370"/>
<comment type="caution">
    <text evidence="2">The sequence shown here is derived from an EMBL/GenBank/DDBJ whole genome shotgun (WGS) entry which is preliminary data.</text>
</comment>